<dbReference type="Pfam" id="PF05997">
    <property type="entry name" value="Nop52"/>
    <property type="match status" value="2"/>
</dbReference>
<feature type="compositionally biased region" description="Basic and acidic residues" evidence="4">
    <location>
        <begin position="205"/>
        <end position="215"/>
    </location>
</feature>
<feature type="compositionally biased region" description="Polar residues" evidence="4">
    <location>
        <begin position="402"/>
        <end position="412"/>
    </location>
</feature>
<keyword evidence="7" id="KW-1185">Reference proteome</keyword>
<dbReference type="Gene3D" id="1.20.225.20">
    <property type="entry name" value="Ub domain-containing protein, DC-UbP/UBTD2, N-terminal domain"/>
    <property type="match status" value="1"/>
</dbReference>
<dbReference type="AlphaFoldDB" id="V5FPE1"/>
<comment type="subcellular location">
    <subcellularLocation>
        <location evidence="1">Nucleus</location>
    </subcellularLocation>
</comment>
<evidence type="ECO:0000313" key="6">
    <source>
        <dbReference type="EMBL" id="GAD99884.1"/>
    </source>
</evidence>
<evidence type="ECO:0000256" key="3">
    <source>
        <dbReference type="ARBA" id="ARBA00023242"/>
    </source>
</evidence>
<dbReference type="EMBL" id="BAUL01000333">
    <property type="protein sequence ID" value="GAD99884.1"/>
    <property type="molecule type" value="Genomic_DNA"/>
</dbReference>
<dbReference type="GO" id="GO:0006364">
    <property type="term" value="P:rRNA processing"/>
    <property type="evidence" value="ECO:0007669"/>
    <property type="project" value="InterPro"/>
</dbReference>
<name>V5FPE1_BYSSN</name>
<dbReference type="eggNOG" id="KOG0013">
    <property type="taxonomic scope" value="Eukaryota"/>
</dbReference>
<dbReference type="SUPFAM" id="SSF54236">
    <property type="entry name" value="Ubiquitin-like"/>
    <property type="match status" value="1"/>
</dbReference>
<comment type="caution">
    <text evidence="6">The sequence shown here is derived from an EMBL/GenBank/DDBJ whole genome shotgun (WGS) entry which is preliminary data.</text>
</comment>
<dbReference type="CDD" id="cd17039">
    <property type="entry name" value="Ubl_ubiquitin_like"/>
    <property type="match status" value="1"/>
</dbReference>
<feature type="compositionally biased region" description="Acidic residues" evidence="4">
    <location>
        <begin position="194"/>
        <end position="204"/>
    </location>
</feature>
<dbReference type="HOGENOM" id="CLU_451410_0_0_1"/>
<accession>V5FPE1</accession>
<evidence type="ECO:0000313" key="7">
    <source>
        <dbReference type="Proteomes" id="UP000018001"/>
    </source>
</evidence>
<dbReference type="PROSITE" id="PS50053">
    <property type="entry name" value="UBIQUITIN_2"/>
    <property type="match status" value="1"/>
</dbReference>
<feature type="region of interest" description="Disordered" evidence="4">
    <location>
        <begin position="402"/>
        <end position="470"/>
    </location>
</feature>
<dbReference type="OrthoDB" id="1640476at2759"/>
<dbReference type="PANTHER" id="PTHR13609">
    <property type="entry name" value="UBIQUITIN DOMAIN CONTAINING 1 PROTEIN-RELATED"/>
    <property type="match status" value="1"/>
</dbReference>
<evidence type="ECO:0000256" key="1">
    <source>
        <dbReference type="ARBA" id="ARBA00004123"/>
    </source>
</evidence>
<dbReference type="InParanoid" id="V5FPE1"/>
<dbReference type="InterPro" id="IPR000626">
    <property type="entry name" value="Ubiquitin-like_dom"/>
</dbReference>
<evidence type="ECO:0000259" key="5">
    <source>
        <dbReference type="PROSITE" id="PS50053"/>
    </source>
</evidence>
<reference evidence="7" key="1">
    <citation type="journal article" date="2014" name="Genome Announc.">
        <title>Draft genome sequence of the formaldehyde-resistant fungus Byssochlamys spectabilis No. 5 (anamorph Paecilomyces variotii No. 5) (NBRC109023).</title>
        <authorList>
            <person name="Oka T."/>
            <person name="Ekino K."/>
            <person name="Fukuda K."/>
            <person name="Nomura Y."/>
        </authorList>
    </citation>
    <scope>NUCLEOTIDE SEQUENCE [LARGE SCALE GENOMIC DNA]</scope>
    <source>
        <strain evidence="7">No. 5 / NBRC 109023</strain>
    </source>
</reference>
<organism evidence="6 7">
    <name type="scientific">Byssochlamys spectabilis (strain No. 5 / NBRC 109023)</name>
    <name type="common">Paecilomyces variotii</name>
    <dbReference type="NCBI Taxonomy" id="1356009"/>
    <lineage>
        <taxon>Eukaryota</taxon>
        <taxon>Fungi</taxon>
        <taxon>Dikarya</taxon>
        <taxon>Ascomycota</taxon>
        <taxon>Pezizomycotina</taxon>
        <taxon>Eurotiomycetes</taxon>
        <taxon>Eurotiomycetidae</taxon>
        <taxon>Eurotiales</taxon>
        <taxon>Thermoascaceae</taxon>
        <taxon>Paecilomyces</taxon>
    </lineage>
</organism>
<feature type="domain" description="Ubiquitin-like" evidence="5">
    <location>
        <begin position="222"/>
        <end position="284"/>
    </location>
</feature>
<sequence length="614" mass="68682">MGCCFSLISRDGGAIPYSSEVTEEHPHGDASSRTVNPAANVIVSEASGRQPTASAAATTTTVRRRGAVPLSEHYNQPIHPHTWRSKRRTWSHAQLARERQEFFETRVTGRPEVWAALATATTLMRDGDFATAQSIIDAAGVTVPTGDLCEGCYDETGALYRLPQCIVSDPDNVVDNPADGIDNEAMSDGKLGEDEASEDELIPDDIERRREEKGKTSERDLIKVKARLSDREGPDLTISIGKTQTVGLLARKVQAEAGITGRQRVRLAYLGRMLNEHESLADQGWKNDRRTRDKALDSLTMFLKMKTGLSLVDLLKVWKGLFFCFYHSDRPLTQQSLARSLSYSIVPSLPHSTLHRFLRAFWVTIGRDFHKIDRIRLDKYLYLIRCYVGVAFEVFLKNKSSSKQTNGKSANGSGKDKKRKRDEATASTTGKQEQKNKKKNKRSKTDGEDVSNGTAHGQDEDEESTETGSEWADLESYISIIEEGPLYPLNFDPNEPTSTSIITDADVTMPHGPDGLRYHILDIWLDELEKVVEVEEVDGAEGPTKRLKGDIPMDLILRPMRKLKAESPTKTVRERARDVLEDDRLVEWGVIERKSSDDEDEEDSEEEWGGLGDD</sequence>
<proteinExistence type="inferred from homology"/>
<comment type="similarity">
    <text evidence="2">Belongs to the RRP1 family.</text>
</comment>
<gene>
    <name evidence="6" type="ORF">PVAR5_8612</name>
</gene>
<dbReference type="Proteomes" id="UP000018001">
    <property type="component" value="Unassembled WGS sequence"/>
</dbReference>
<dbReference type="GO" id="GO:0005634">
    <property type="term" value="C:nucleus"/>
    <property type="evidence" value="ECO:0007669"/>
    <property type="project" value="UniProtKB-SubCell"/>
</dbReference>
<dbReference type="InterPro" id="IPR039869">
    <property type="entry name" value="UBTD1/2"/>
</dbReference>
<dbReference type="InterPro" id="IPR010301">
    <property type="entry name" value="RRP1"/>
</dbReference>
<feature type="region of interest" description="Disordered" evidence="4">
    <location>
        <begin position="590"/>
        <end position="614"/>
    </location>
</feature>
<protein>
    <submittedName>
        <fullName evidence="6">Ribosomal RNA processing protein, putative</fullName>
    </submittedName>
</protein>
<feature type="compositionally biased region" description="Acidic residues" evidence="4">
    <location>
        <begin position="597"/>
        <end position="614"/>
    </location>
</feature>
<dbReference type="GO" id="GO:0030688">
    <property type="term" value="C:preribosome, small subunit precursor"/>
    <property type="evidence" value="ECO:0007669"/>
    <property type="project" value="InterPro"/>
</dbReference>
<dbReference type="InterPro" id="IPR029071">
    <property type="entry name" value="Ubiquitin-like_domsf"/>
</dbReference>
<keyword evidence="3" id="KW-0539">Nucleus</keyword>
<evidence type="ECO:0000256" key="4">
    <source>
        <dbReference type="SAM" id="MobiDB-lite"/>
    </source>
</evidence>
<dbReference type="eggNOG" id="KOG3911">
    <property type="taxonomic scope" value="Eukaryota"/>
</dbReference>
<dbReference type="InterPro" id="IPR032752">
    <property type="entry name" value="DC-UbP/UBTD2_N"/>
</dbReference>
<evidence type="ECO:0000256" key="2">
    <source>
        <dbReference type="ARBA" id="ARBA00006374"/>
    </source>
</evidence>
<feature type="region of interest" description="Disordered" evidence="4">
    <location>
        <begin position="178"/>
        <end position="215"/>
    </location>
</feature>
<dbReference type="Pfam" id="PF16455">
    <property type="entry name" value="UBD"/>
    <property type="match status" value="1"/>
</dbReference>
<dbReference type="InterPro" id="IPR038169">
    <property type="entry name" value="DC-UbP/UBTD2_N_sf"/>
</dbReference>